<keyword evidence="3" id="KW-1185">Reference proteome</keyword>
<keyword evidence="1" id="KW-0812">Transmembrane</keyword>
<proteinExistence type="predicted"/>
<organism evidence="2 3">
    <name type="scientific">Flectobacillus roseus</name>
    <dbReference type="NCBI Taxonomy" id="502259"/>
    <lineage>
        <taxon>Bacteria</taxon>
        <taxon>Pseudomonadati</taxon>
        <taxon>Bacteroidota</taxon>
        <taxon>Cytophagia</taxon>
        <taxon>Cytophagales</taxon>
        <taxon>Flectobacillaceae</taxon>
        <taxon>Flectobacillus</taxon>
    </lineage>
</organism>
<reference evidence="2 3" key="1">
    <citation type="submission" date="2023-05" db="EMBL/GenBank/DDBJ databases">
        <title>Novel species of genus Flectobacillus isolated from stream in China.</title>
        <authorList>
            <person name="Lu H."/>
        </authorList>
    </citation>
    <scope>NUCLEOTIDE SEQUENCE [LARGE SCALE GENOMIC DNA]</scope>
    <source>
        <strain evidence="2 3">KCTC 42575</strain>
    </source>
</reference>
<comment type="caution">
    <text evidence="2">The sequence shown here is derived from an EMBL/GenBank/DDBJ whole genome shotgun (WGS) entry which is preliminary data.</text>
</comment>
<protein>
    <submittedName>
        <fullName evidence="2">Uncharacterized protein</fullName>
    </submittedName>
</protein>
<keyword evidence="1" id="KW-0472">Membrane</keyword>
<evidence type="ECO:0000313" key="3">
    <source>
        <dbReference type="Proteomes" id="UP001236507"/>
    </source>
</evidence>
<feature type="transmembrane region" description="Helical" evidence="1">
    <location>
        <begin position="6"/>
        <end position="24"/>
    </location>
</feature>
<sequence length="87" mass="10046">MFTLNLLLILLVVFCLGAIVRILIQRKDRYKQTSNAQTMLAPQMQDTMQVYCDKQQLNLNPELQLGRGITRKEVKELPIGFTPILKK</sequence>
<accession>A0ABT6Y2Y9</accession>
<gene>
    <name evidence="2" type="ORF">QM524_01740</name>
</gene>
<evidence type="ECO:0000313" key="2">
    <source>
        <dbReference type="EMBL" id="MDI9857920.1"/>
    </source>
</evidence>
<dbReference type="Proteomes" id="UP001236507">
    <property type="component" value="Unassembled WGS sequence"/>
</dbReference>
<name>A0ABT6Y2Y9_9BACT</name>
<keyword evidence="1" id="KW-1133">Transmembrane helix</keyword>
<dbReference type="RefSeq" id="WP_283343203.1">
    <property type="nucleotide sequence ID" value="NZ_JASHIF010000002.1"/>
</dbReference>
<dbReference type="EMBL" id="JASHIF010000002">
    <property type="protein sequence ID" value="MDI9857920.1"/>
    <property type="molecule type" value="Genomic_DNA"/>
</dbReference>
<evidence type="ECO:0000256" key="1">
    <source>
        <dbReference type="SAM" id="Phobius"/>
    </source>
</evidence>